<comment type="caution">
    <text evidence="1">The sequence shown here is derived from an EMBL/GenBank/DDBJ whole genome shotgun (WGS) entry which is preliminary data.</text>
</comment>
<reference evidence="1" key="1">
    <citation type="journal article" date="2021" name="PeerJ">
        <title>Extensive microbial diversity within the chicken gut microbiome revealed by metagenomics and culture.</title>
        <authorList>
            <person name="Gilroy R."/>
            <person name="Ravi A."/>
            <person name="Getino M."/>
            <person name="Pursley I."/>
            <person name="Horton D.L."/>
            <person name="Alikhan N.F."/>
            <person name="Baker D."/>
            <person name="Gharbi K."/>
            <person name="Hall N."/>
            <person name="Watson M."/>
            <person name="Adriaenssens E.M."/>
            <person name="Foster-Nyarko E."/>
            <person name="Jarju S."/>
            <person name="Secka A."/>
            <person name="Antonio M."/>
            <person name="Oren A."/>
            <person name="Chaudhuri R.R."/>
            <person name="La Ragione R."/>
            <person name="Hildebrand F."/>
            <person name="Pallen M.J."/>
        </authorList>
    </citation>
    <scope>NUCLEOTIDE SEQUENCE</scope>
    <source>
        <strain evidence="1">CHK179-5677</strain>
    </source>
</reference>
<evidence type="ECO:0000313" key="2">
    <source>
        <dbReference type="Proteomes" id="UP000760668"/>
    </source>
</evidence>
<proteinExistence type="predicted"/>
<accession>A0A921MN34</accession>
<dbReference type="AlphaFoldDB" id="A0A921MN34"/>
<dbReference type="EMBL" id="DYUC01000106">
    <property type="protein sequence ID" value="HJG87449.1"/>
    <property type="molecule type" value="Genomic_DNA"/>
</dbReference>
<dbReference type="Proteomes" id="UP000760668">
    <property type="component" value="Unassembled WGS sequence"/>
</dbReference>
<feature type="non-terminal residue" evidence="1">
    <location>
        <position position="84"/>
    </location>
</feature>
<gene>
    <name evidence="1" type="ORF">K8V01_10585</name>
</gene>
<evidence type="ECO:0000313" key="1">
    <source>
        <dbReference type="EMBL" id="HJG87449.1"/>
    </source>
</evidence>
<name>A0A921MN34_9FIRM</name>
<protein>
    <submittedName>
        <fullName evidence="1">Uncharacterized protein</fullName>
    </submittedName>
</protein>
<sequence length="84" mass="8482">MTELQGRMEARGILAGGARAPGALTGRLGGSDGAVPYKIGAGLKVVEGELMVDTANAVEQDNTRPVTSAAVYVEIGNIEALLAA</sequence>
<dbReference type="RefSeq" id="WP_304248320.1">
    <property type="nucleotide sequence ID" value="NZ_DYUC01000106.1"/>
</dbReference>
<organism evidence="1 2">
    <name type="scientific">Pseudoflavonifractor capillosus</name>
    <dbReference type="NCBI Taxonomy" id="106588"/>
    <lineage>
        <taxon>Bacteria</taxon>
        <taxon>Bacillati</taxon>
        <taxon>Bacillota</taxon>
        <taxon>Clostridia</taxon>
        <taxon>Eubacteriales</taxon>
        <taxon>Oscillospiraceae</taxon>
        <taxon>Pseudoflavonifractor</taxon>
    </lineage>
</organism>
<reference evidence="1" key="2">
    <citation type="submission" date="2021-09" db="EMBL/GenBank/DDBJ databases">
        <authorList>
            <person name="Gilroy R."/>
        </authorList>
    </citation>
    <scope>NUCLEOTIDE SEQUENCE</scope>
    <source>
        <strain evidence="1">CHK179-5677</strain>
    </source>
</reference>